<dbReference type="RefSeq" id="WP_073420095.1">
    <property type="nucleotide sequence ID" value="NZ_FQVX01000002.1"/>
</dbReference>
<dbReference type="SMART" id="SM01092">
    <property type="entry name" value="CO_deh_flav_C"/>
    <property type="match status" value="1"/>
</dbReference>
<gene>
    <name evidence="5" type="ORF">SAMN05444351_2106</name>
</gene>
<dbReference type="GO" id="GO:0016491">
    <property type="term" value="F:oxidoreductase activity"/>
    <property type="evidence" value="ECO:0007669"/>
    <property type="project" value="UniProtKB-KW"/>
</dbReference>
<keyword evidence="6" id="KW-1185">Reference proteome</keyword>
<name>A0A1M5IJT6_9ACTN</name>
<dbReference type="SUPFAM" id="SSF56176">
    <property type="entry name" value="FAD-binding/transporter-associated domain-like"/>
    <property type="match status" value="1"/>
</dbReference>
<dbReference type="InterPro" id="IPR005107">
    <property type="entry name" value="CO_DH_flav_C"/>
</dbReference>
<proteinExistence type="predicted"/>
<dbReference type="Gene3D" id="3.30.43.10">
    <property type="entry name" value="Uridine Diphospho-n-acetylenolpyruvylglucosamine Reductase, domain 2"/>
    <property type="match status" value="1"/>
</dbReference>
<evidence type="ECO:0000256" key="2">
    <source>
        <dbReference type="ARBA" id="ARBA00022827"/>
    </source>
</evidence>
<feature type="domain" description="FAD-binding PCMH-type" evidence="4">
    <location>
        <begin position="1"/>
        <end position="177"/>
    </location>
</feature>
<evidence type="ECO:0000256" key="3">
    <source>
        <dbReference type="ARBA" id="ARBA00023002"/>
    </source>
</evidence>
<dbReference type="PANTHER" id="PTHR42659:SF2">
    <property type="entry name" value="XANTHINE DEHYDROGENASE SUBUNIT C-RELATED"/>
    <property type="match status" value="1"/>
</dbReference>
<dbReference type="InterPro" id="IPR036318">
    <property type="entry name" value="FAD-bd_PCMH-like_sf"/>
</dbReference>
<dbReference type="EMBL" id="FQVX01000002">
    <property type="protein sequence ID" value="SHG28598.1"/>
    <property type="molecule type" value="Genomic_DNA"/>
</dbReference>
<dbReference type="InterPro" id="IPR016167">
    <property type="entry name" value="FAD-bd_PCMH_sub1"/>
</dbReference>
<keyword evidence="2" id="KW-0274">FAD</keyword>
<dbReference type="InterPro" id="IPR016166">
    <property type="entry name" value="FAD-bd_PCMH"/>
</dbReference>
<accession>A0A1M5IJT6</accession>
<evidence type="ECO:0000313" key="5">
    <source>
        <dbReference type="EMBL" id="SHG28598.1"/>
    </source>
</evidence>
<sequence length="287" mass="29265">MKLPPISYRRAGSADEAVALLAESGDDAAVLAGGQSLLLELRYGDVRRGVLVDLAGAADLAGLAVADGELRLGALVRHAAVERLELDDPLARLLRRAAAYVAHPPIRARGTFAGSLAWAHPAAEWCALARALDARMTVRGPAGEREVAAEDWFRGPHRTQRAPDEVLTAVTLPLLGAGAGVGFAELRRTSGSFALAAAGCAVHVAAGRVTRARIGLANAAGVPVRAAEAEAALVGSDGSPDAVRAAADAAAAAADPASEPHCSAEYRRHALGVLTARALTEALGEAA</sequence>
<organism evidence="5 6">
    <name type="scientific">Geodermatophilus nigrescens</name>
    <dbReference type="NCBI Taxonomy" id="1070870"/>
    <lineage>
        <taxon>Bacteria</taxon>
        <taxon>Bacillati</taxon>
        <taxon>Actinomycetota</taxon>
        <taxon>Actinomycetes</taxon>
        <taxon>Geodermatophilales</taxon>
        <taxon>Geodermatophilaceae</taxon>
        <taxon>Geodermatophilus</taxon>
    </lineage>
</organism>
<dbReference type="STRING" id="1070870.SAMN05444351_2106"/>
<dbReference type="GO" id="GO:0071949">
    <property type="term" value="F:FAD binding"/>
    <property type="evidence" value="ECO:0007669"/>
    <property type="project" value="InterPro"/>
</dbReference>
<dbReference type="InterPro" id="IPR036683">
    <property type="entry name" value="CO_DH_flav_C_dom_sf"/>
</dbReference>
<keyword evidence="3" id="KW-0560">Oxidoreductase</keyword>
<dbReference type="SUPFAM" id="SSF55447">
    <property type="entry name" value="CO dehydrogenase flavoprotein C-terminal domain-like"/>
    <property type="match status" value="1"/>
</dbReference>
<evidence type="ECO:0000313" key="6">
    <source>
        <dbReference type="Proteomes" id="UP000184471"/>
    </source>
</evidence>
<dbReference type="AlphaFoldDB" id="A0A1M5IJT6"/>
<dbReference type="PANTHER" id="PTHR42659">
    <property type="entry name" value="XANTHINE DEHYDROGENASE SUBUNIT C-RELATED"/>
    <property type="match status" value="1"/>
</dbReference>
<evidence type="ECO:0000256" key="1">
    <source>
        <dbReference type="ARBA" id="ARBA00022630"/>
    </source>
</evidence>
<dbReference type="PROSITE" id="PS51387">
    <property type="entry name" value="FAD_PCMH"/>
    <property type="match status" value="1"/>
</dbReference>
<evidence type="ECO:0000259" key="4">
    <source>
        <dbReference type="PROSITE" id="PS51387"/>
    </source>
</evidence>
<dbReference type="Gene3D" id="3.30.465.10">
    <property type="match status" value="1"/>
</dbReference>
<protein>
    <submittedName>
        <fullName evidence="5">Carbon-monoxide dehydrogenase medium subunit</fullName>
    </submittedName>
</protein>
<keyword evidence="1" id="KW-0285">Flavoprotein</keyword>
<reference evidence="5 6" key="1">
    <citation type="submission" date="2016-11" db="EMBL/GenBank/DDBJ databases">
        <authorList>
            <person name="Jaros S."/>
            <person name="Januszkiewicz K."/>
            <person name="Wedrychowicz H."/>
        </authorList>
    </citation>
    <scope>NUCLEOTIDE SEQUENCE [LARGE SCALE GENOMIC DNA]</scope>
    <source>
        <strain evidence="5 6">DSM 45408</strain>
    </source>
</reference>
<dbReference type="Proteomes" id="UP000184471">
    <property type="component" value="Unassembled WGS sequence"/>
</dbReference>
<dbReference type="InterPro" id="IPR051312">
    <property type="entry name" value="Diverse_Substr_Oxidored"/>
</dbReference>
<dbReference type="Pfam" id="PF00941">
    <property type="entry name" value="FAD_binding_5"/>
    <property type="match status" value="1"/>
</dbReference>
<dbReference type="Pfam" id="PF03450">
    <property type="entry name" value="CO_deh_flav_C"/>
    <property type="match status" value="1"/>
</dbReference>
<dbReference type="InterPro" id="IPR002346">
    <property type="entry name" value="Mopterin_DH_FAD-bd"/>
</dbReference>
<dbReference type="InterPro" id="IPR016169">
    <property type="entry name" value="FAD-bd_PCMH_sub2"/>
</dbReference>
<dbReference type="Gene3D" id="3.30.390.50">
    <property type="entry name" value="CO dehydrogenase flavoprotein, C-terminal domain"/>
    <property type="match status" value="1"/>
</dbReference>